<comment type="caution">
    <text evidence="2">The sequence shown here is derived from an EMBL/GenBank/DDBJ whole genome shotgun (WGS) entry which is preliminary data.</text>
</comment>
<gene>
    <name evidence="2" type="ORF">C2G38_2181005</name>
</gene>
<dbReference type="OrthoDB" id="2380970at2759"/>
<organism evidence="2 3">
    <name type="scientific">Gigaspora rosea</name>
    <dbReference type="NCBI Taxonomy" id="44941"/>
    <lineage>
        <taxon>Eukaryota</taxon>
        <taxon>Fungi</taxon>
        <taxon>Fungi incertae sedis</taxon>
        <taxon>Mucoromycota</taxon>
        <taxon>Glomeromycotina</taxon>
        <taxon>Glomeromycetes</taxon>
        <taxon>Diversisporales</taxon>
        <taxon>Gigasporaceae</taxon>
        <taxon>Gigaspora</taxon>
    </lineage>
</organism>
<protein>
    <recommendedName>
        <fullName evidence="1">DUF7431 domain-containing protein</fullName>
    </recommendedName>
</protein>
<dbReference type="Pfam" id="PF24209">
    <property type="entry name" value="DUF7431"/>
    <property type="match status" value="1"/>
</dbReference>
<sequence>MEYLEFANEIAPHRIIGVVVNSDETSKSFDLEVSDINNVLLMSLDEMREYLCEKGSLLIGRQNTYFRNAFKNKIPLARESECILKDILIPTNEESQDGSYSFYLEKDLTMPGFPEIVNRLHLDRRCIKSENGIIESASKSAFRIKKPHMMDIIIDQQLEQHNADPGRKLLQEDLEPTKEFIKAIENALNHSKDNNEQRKALNRVGEEYGFFCIIFILKILLINRSKEVKLGGELYVNDGQTNNFNQLEILRHFEKWQIIERNELLSLYNLLPQELITNIKKVIGMKLLYYDISSAHMPKNRNSITIRIRKPKVISTFDDVKIFTSVIVKNEARAYRNIFGIRVEYQNKENPYIVIHRIGPARKHFEFSIPWMLIGYEENLPIEPFIDDPIDYIWTKKFQYDDDDDCNVKTTEHPALDFDEYCWIGTCLLKCDDNIGYNFGKSNNVISYHFRNNAENNATKICCYQYDPQTEQIRNTLKFEINYAIIPDTPIFKVTSPVEHEWKYRPCRLQYPLKNSRTFTGNKCLLNTRQKAIFASIHYSDVQGHPLLLNVHKKYPIRKSLNNVPKNFSASVGYVEI</sequence>
<dbReference type="AlphaFoldDB" id="A0A397VDC8"/>
<evidence type="ECO:0000313" key="2">
    <source>
        <dbReference type="EMBL" id="RIB19758.1"/>
    </source>
</evidence>
<name>A0A397VDC8_9GLOM</name>
<dbReference type="EMBL" id="QKWP01000455">
    <property type="protein sequence ID" value="RIB19758.1"/>
    <property type="molecule type" value="Genomic_DNA"/>
</dbReference>
<dbReference type="Proteomes" id="UP000266673">
    <property type="component" value="Unassembled WGS sequence"/>
</dbReference>
<feature type="domain" description="DUF7431" evidence="1">
    <location>
        <begin position="319"/>
        <end position="498"/>
    </location>
</feature>
<accession>A0A397VDC8</accession>
<reference evidence="2 3" key="1">
    <citation type="submission" date="2018-06" db="EMBL/GenBank/DDBJ databases">
        <title>Comparative genomics reveals the genomic features of Rhizophagus irregularis, R. cerebriforme, R. diaphanum and Gigaspora rosea, and their symbiotic lifestyle signature.</title>
        <authorList>
            <person name="Morin E."/>
            <person name="San Clemente H."/>
            <person name="Chen E.C.H."/>
            <person name="De La Providencia I."/>
            <person name="Hainaut M."/>
            <person name="Kuo A."/>
            <person name="Kohler A."/>
            <person name="Murat C."/>
            <person name="Tang N."/>
            <person name="Roy S."/>
            <person name="Loubradou J."/>
            <person name="Henrissat B."/>
            <person name="Grigoriev I.V."/>
            <person name="Corradi N."/>
            <person name="Roux C."/>
            <person name="Martin F.M."/>
        </authorList>
    </citation>
    <scope>NUCLEOTIDE SEQUENCE [LARGE SCALE GENOMIC DNA]</scope>
    <source>
        <strain evidence="2 3">DAOM 194757</strain>
    </source>
</reference>
<evidence type="ECO:0000313" key="3">
    <source>
        <dbReference type="Proteomes" id="UP000266673"/>
    </source>
</evidence>
<dbReference type="InterPro" id="IPR055854">
    <property type="entry name" value="DUF7431"/>
</dbReference>
<proteinExistence type="predicted"/>
<keyword evidence="3" id="KW-1185">Reference proteome</keyword>
<evidence type="ECO:0000259" key="1">
    <source>
        <dbReference type="Pfam" id="PF24209"/>
    </source>
</evidence>